<dbReference type="InterPro" id="IPR051781">
    <property type="entry name" value="Metallo-dep_Hydrolase"/>
</dbReference>
<feature type="domain" description="Amidohydrolase-related" evidence="1">
    <location>
        <begin position="59"/>
        <end position="431"/>
    </location>
</feature>
<dbReference type="Gene3D" id="2.30.40.10">
    <property type="entry name" value="Urease, subunit C, domain 1"/>
    <property type="match status" value="1"/>
</dbReference>
<protein>
    <submittedName>
        <fullName evidence="2">Imidazolonepropionase-like amidohydrolase</fullName>
    </submittedName>
</protein>
<dbReference type="SUPFAM" id="SSF51556">
    <property type="entry name" value="Metallo-dependent hydrolases"/>
    <property type="match status" value="1"/>
</dbReference>
<comment type="caution">
    <text evidence="2">The sequence shown here is derived from an EMBL/GenBank/DDBJ whole genome shotgun (WGS) entry which is preliminary data.</text>
</comment>
<name>A0ABT6L5P9_9MYCO</name>
<dbReference type="EMBL" id="JARXVE010000010">
    <property type="protein sequence ID" value="MDH6198284.1"/>
    <property type="molecule type" value="Genomic_DNA"/>
</dbReference>
<gene>
    <name evidence="2" type="ORF">M2272_004943</name>
</gene>
<dbReference type="Pfam" id="PF01979">
    <property type="entry name" value="Amidohydro_1"/>
    <property type="match status" value="1"/>
</dbReference>
<evidence type="ECO:0000313" key="2">
    <source>
        <dbReference type="EMBL" id="MDH6198284.1"/>
    </source>
</evidence>
<dbReference type="Proteomes" id="UP001160130">
    <property type="component" value="Unassembled WGS sequence"/>
</dbReference>
<dbReference type="RefSeq" id="WP_280834874.1">
    <property type="nucleotide sequence ID" value="NZ_JARXVE010000010.1"/>
</dbReference>
<dbReference type="InterPro" id="IPR057744">
    <property type="entry name" value="OTAase-like"/>
</dbReference>
<accession>A0ABT6L5P9</accession>
<proteinExistence type="predicted"/>
<keyword evidence="3" id="KW-1185">Reference proteome</keyword>
<organism evidence="2 3">
    <name type="scientific">Mycolicibacterium frederiksbergense</name>
    <dbReference type="NCBI Taxonomy" id="117567"/>
    <lineage>
        <taxon>Bacteria</taxon>
        <taxon>Bacillati</taxon>
        <taxon>Actinomycetota</taxon>
        <taxon>Actinomycetes</taxon>
        <taxon>Mycobacteriales</taxon>
        <taxon>Mycobacteriaceae</taxon>
        <taxon>Mycolicibacterium</taxon>
    </lineage>
</organism>
<dbReference type="PANTHER" id="PTHR43135:SF3">
    <property type="entry name" value="ALPHA-D-RIBOSE 1-METHYLPHOSPHONATE 5-TRIPHOSPHATE DIPHOSPHATASE"/>
    <property type="match status" value="1"/>
</dbReference>
<reference evidence="2 3" key="1">
    <citation type="submission" date="2023-04" db="EMBL/GenBank/DDBJ databases">
        <title>Forest soil microbial communities from Buena Vista Peninsula, Colon Province, Panama.</title>
        <authorList>
            <person name="Bouskill N."/>
        </authorList>
    </citation>
    <scope>NUCLEOTIDE SEQUENCE [LARGE SCALE GENOMIC DNA]</scope>
    <source>
        <strain evidence="2 3">AC80</strain>
    </source>
</reference>
<dbReference type="CDD" id="cd01299">
    <property type="entry name" value="Met_dep_hydrolase_A"/>
    <property type="match status" value="1"/>
</dbReference>
<sequence length="440" mass="48490">MKVAENFALTAVSVVDGHGGPPVDDQAVIVRAGRIEAVLPMSKYRRADDVQEIALDGHYVMPGLIDAHVHLSGGRAQIDDQEIGVIAEPKLMRAVRSVYEAQQLLKRGVTTARDVSWNGLYLKRLFFEQQIPGPKVIACGPGLTRTGGHADLHQFTHDYVQENGVWGIMADGRDEVVKAVRTLLREGADAIKVFASGGDNWPHDRNHDVHYSFEELQACVEEAHRQKGTIVMCHAENREAINMAVDAGCDTIEHGEDIDEELAAKMARNGTILVPTLQLIVNWYRDFVPVGDAAQPKPRPDAFLYRDLYDCHDESFGEQYSSNAVKSFQTAKAMGVKIALGSDTVYEPLTKYGEYSALEFRALVEYGMTTSEAITAATKISSEAVGMSHLVGTVEPGKLADLLVLRRDPTQDPMVVYNVENIYLTFCDGKLTVKDGIFAW</sequence>
<dbReference type="InterPro" id="IPR011059">
    <property type="entry name" value="Metal-dep_hydrolase_composite"/>
</dbReference>
<dbReference type="InterPro" id="IPR032466">
    <property type="entry name" value="Metal_Hydrolase"/>
</dbReference>
<dbReference type="SUPFAM" id="SSF51338">
    <property type="entry name" value="Composite domain of metallo-dependent hydrolases"/>
    <property type="match status" value="1"/>
</dbReference>
<dbReference type="PANTHER" id="PTHR43135">
    <property type="entry name" value="ALPHA-D-RIBOSE 1-METHYLPHOSPHONATE 5-TRIPHOSPHATE DIPHOSPHATASE"/>
    <property type="match status" value="1"/>
</dbReference>
<evidence type="ECO:0000313" key="3">
    <source>
        <dbReference type="Proteomes" id="UP001160130"/>
    </source>
</evidence>
<dbReference type="Gene3D" id="3.20.20.140">
    <property type="entry name" value="Metal-dependent hydrolases"/>
    <property type="match status" value="1"/>
</dbReference>
<dbReference type="InterPro" id="IPR006680">
    <property type="entry name" value="Amidohydro-rel"/>
</dbReference>
<evidence type="ECO:0000259" key="1">
    <source>
        <dbReference type="Pfam" id="PF01979"/>
    </source>
</evidence>